<dbReference type="CDD" id="cd03561">
    <property type="entry name" value="VHS"/>
    <property type="match status" value="1"/>
</dbReference>
<dbReference type="InterPro" id="IPR014645">
    <property type="entry name" value="TOM1"/>
</dbReference>
<evidence type="ECO:0000313" key="9">
    <source>
        <dbReference type="EMBL" id="KAL3737256.1"/>
    </source>
</evidence>
<evidence type="ECO:0000259" key="7">
    <source>
        <dbReference type="PROSITE" id="PS50179"/>
    </source>
</evidence>
<evidence type="ECO:0000256" key="2">
    <source>
        <dbReference type="ARBA" id="ARBA00007708"/>
    </source>
</evidence>
<sequence length="508" mass="55506">MDAVDCAERATSDLLIGPDWGINIELCDIINMDPGKAKEVMKILKKRLGNKDPKIQLLTLYVLETLSKNCGNSVFQNIIESDILQEMVRMVFKKPDFDVMEKLLTLIDSWQEALGGPRGRYPQYYSAYNELMTAGVRFPPREEKSVPFFTPPQSHEVHSTSAFSTASIEGSTQPNTSGLSPIEMQNARGLADVLSEMLGAIDPKNPEALKQEVIVDLVNQCHSYQERVMLLVNHTTDEELLCLGLALNDSLQRALCKHDNIAKGIPLTKPGVTETPALPPVNVNHEDDESEDDFAQLARRVPKDDGHNRRAANSQTEPLRVSPLLPPPPSSKRPVAGNSSSIDYLSGDLYKYEEAPETMGSKLSSVPDSNTTCSIPSTPPPSLSPPSHVAASMKSPTYPGLPELGPTSSHPIEQQPSVPLDALFSSSIPYNQREQVTEQQLAFSGNTSDSCNETGSLHDSLVGQTQKLSLDSSATEKQVKQEDILFKDLVDFAKGRSSSSPQKSTPPS</sequence>
<dbReference type="AlphaFoldDB" id="A0ABD3KH57"/>
<dbReference type="CDD" id="cd14231">
    <property type="entry name" value="GAT_GGA-like_plant"/>
    <property type="match status" value="1"/>
</dbReference>
<feature type="region of interest" description="Disordered" evidence="6">
    <location>
        <begin position="360"/>
        <end position="415"/>
    </location>
</feature>
<evidence type="ECO:0000256" key="6">
    <source>
        <dbReference type="SAM" id="MobiDB-lite"/>
    </source>
</evidence>
<keyword evidence="5" id="KW-0472">Membrane</keyword>
<dbReference type="PIRSF" id="PIRSF036948">
    <property type="entry name" value="TOM1"/>
    <property type="match status" value="1"/>
</dbReference>
<evidence type="ECO:0000256" key="1">
    <source>
        <dbReference type="ARBA" id="ARBA00004170"/>
    </source>
</evidence>
<accession>A0ABD3KH57</accession>
<keyword evidence="10" id="KW-1185">Reference proteome</keyword>
<feature type="domain" description="VHS" evidence="7">
    <location>
        <begin position="10"/>
        <end position="139"/>
    </location>
</feature>
<dbReference type="InterPro" id="IPR002014">
    <property type="entry name" value="VHS_dom"/>
</dbReference>
<dbReference type="Proteomes" id="UP001634007">
    <property type="component" value="Unassembled WGS sequence"/>
</dbReference>
<dbReference type="InterPro" id="IPR038425">
    <property type="entry name" value="GAT_sf"/>
</dbReference>
<protein>
    <submittedName>
        <fullName evidence="9">Uncharacterized protein</fullName>
    </submittedName>
</protein>
<dbReference type="PROSITE" id="PS50909">
    <property type="entry name" value="GAT"/>
    <property type="match status" value="1"/>
</dbReference>
<dbReference type="InterPro" id="IPR004152">
    <property type="entry name" value="GAT_dom"/>
</dbReference>
<dbReference type="EMBL" id="JBJKBG010000006">
    <property type="protein sequence ID" value="KAL3737256.1"/>
    <property type="molecule type" value="Genomic_DNA"/>
</dbReference>
<evidence type="ECO:0000256" key="3">
    <source>
        <dbReference type="ARBA" id="ARBA00022448"/>
    </source>
</evidence>
<evidence type="ECO:0000313" key="10">
    <source>
        <dbReference type="Proteomes" id="UP001634007"/>
    </source>
</evidence>
<gene>
    <name evidence="9" type="ORF">ACJRO7_026083</name>
</gene>
<dbReference type="SUPFAM" id="SSF48464">
    <property type="entry name" value="ENTH/VHS domain"/>
    <property type="match status" value="1"/>
</dbReference>
<reference evidence="9 10" key="1">
    <citation type="submission" date="2024-11" db="EMBL/GenBank/DDBJ databases">
        <title>Chromosome-level genome assembly of Eucalyptus globulus Labill. provides insights into its genome evolution.</title>
        <authorList>
            <person name="Li X."/>
        </authorList>
    </citation>
    <scope>NUCLEOTIDE SEQUENCE [LARGE SCALE GENOMIC DNA]</scope>
    <source>
        <strain evidence="9">CL2024</strain>
        <tissue evidence="9">Fresh tender leaves</tissue>
    </source>
</reference>
<dbReference type="PROSITE" id="PS50179">
    <property type="entry name" value="VHS"/>
    <property type="match status" value="1"/>
</dbReference>
<dbReference type="Pfam" id="PF00790">
    <property type="entry name" value="VHS"/>
    <property type="match status" value="1"/>
</dbReference>
<organism evidence="9 10">
    <name type="scientific">Eucalyptus globulus</name>
    <name type="common">Tasmanian blue gum</name>
    <dbReference type="NCBI Taxonomy" id="34317"/>
    <lineage>
        <taxon>Eukaryota</taxon>
        <taxon>Viridiplantae</taxon>
        <taxon>Streptophyta</taxon>
        <taxon>Embryophyta</taxon>
        <taxon>Tracheophyta</taxon>
        <taxon>Spermatophyta</taxon>
        <taxon>Magnoliopsida</taxon>
        <taxon>eudicotyledons</taxon>
        <taxon>Gunneridae</taxon>
        <taxon>Pentapetalae</taxon>
        <taxon>rosids</taxon>
        <taxon>malvids</taxon>
        <taxon>Myrtales</taxon>
        <taxon>Myrtaceae</taxon>
        <taxon>Myrtoideae</taxon>
        <taxon>Eucalypteae</taxon>
        <taxon>Eucalyptus</taxon>
    </lineage>
</organism>
<feature type="region of interest" description="Disordered" evidence="6">
    <location>
        <begin position="265"/>
        <end position="340"/>
    </location>
</feature>
<feature type="compositionally biased region" description="Polar residues" evidence="6">
    <location>
        <begin position="406"/>
        <end position="415"/>
    </location>
</feature>
<dbReference type="InterPro" id="IPR044836">
    <property type="entry name" value="TOL_plant"/>
</dbReference>
<dbReference type="Gene3D" id="1.25.40.90">
    <property type="match status" value="1"/>
</dbReference>
<dbReference type="Pfam" id="PF03127">
    <property type="entry name" value="GAT"/>
    <property type="match status" value="1"/>
</dbReference>
<dbReference type="Gene3D" id="1.20.58.160">
    <property type="match status" value="1"/>
</dbReference>
<evidence type="ECO:0000256" key="5">
    <source>
        <dbReference type="ARBA" id="ARBA00023136"/>
    </source>
</evidence>
<dbReference type="PANTHER" id="PTHR45898:SF14">
    <property type="entry name" value="TOM1-LIKE PROTEIN 4"/>
    <property type="match status" value="1"/>
</dbReference>
<evidence type="ECO:0000259" key="8">
    <source>
        <dbReference type="PROSITE" id="PS50909"/>
    </source>
</evidence>
<feature type="domain" description="GAT" evidence="8">
    <location>
        <begin position="174"/>
        <end position="263"/>
    </location>
</feature>
<dbReference type="GO" id="GO:0016020">
    <property type="term" value="C:membrane"/>
    <property type="evidence" value="ECO:0007669"/>
    <property type="project" value="UniProtKB-SubCell"/>
</dbReference>
<dbReference type="SUPFAM" id="SSF89009">
    <property type="entry name" value="GAT-like domain"/>
    <property type="match status" value="1"/>
</dbReference>
<dbReference type="GO" id="GO:0005737">
    <property type="term" value="C:cytoplasm"/>
    <property type="evidence" value="ECO:0007669"/>
    <property type="project" value="UniProtKB-ARBA"/>
</dbReference>
<evidence type="ECO:0000256" key="4">
    <source>
        <dbReference type="ARBA" id="ARBA00022927"/>
    </source>
</evidence>
<dbReference type="GO" id="GO:0015031">
    <property type="term" value="P:protein transport"/>
    <property type="evidence" value="ECO:0007669"/>
    <property type="project" value="UniProtKB-KW"/>
</dbReference>
<dbReference type="EMBL" id="JBJKBG010000006">
    <property type="protein sequence ID" value="KAL3737257.1"/>
    <property type="molecule type" value="Genomic_DNA"/>
</dbReference>
<dbReference type="InterPro" id="IPR008942">
    <property type="entry name" value="ENTH_VHS"/>
</dbReference>
<name>A0ABD3KH57_EUCGL</name>
<keyword evidence="3" id="KW-0813">Transport</keyword>
<keyword evidence="4" id="KW-0653">Protein transport</keyword>
<comment type="caution">
    <text evidence="9">The sequence shown here is derived from an EMBL/GenBank/DDBJ whole genome shotgun (WGS) entry which is preliminary data.</text>
</comment>
<comment type="subcellular location">
    <subcellularLocation>
        <location evidence="1">Membrane</location>
        <topology evidence="1">Peripheral membrane protein</topology>
    </subcellularLocation>
</comment>
<proteinExistence type="inferred from homology"/>
<dbReference type="SMART" id="SM00288">
    <property type="entry name" value="VHS"/>
    <property type="match status" value="1"/>
</dbReference>
<comment type="similarity">
    <text evidence="2">Belongs to the TOM1 family.</text>
</comment>
<dbReference type="EMBL" id="JBJKBG010000006">
    <property type="protein sequence ID" value="KAL3737258.1"/>
    <property type="molecule type" value="Genomic_DNA"/>
</dbReference>
<dbReference type="PANTHER" id="PTHR45898">
    <property type="entry name" value="TOM1-LIKE PROTEIN"/>
    <property type="match status" value="1"/>
</dbReference>